<protein>
    <submittedName>
        <fullName evidence="6">VCAM1-like protein</fullName>
    </submittedName>
</protein>
<dbReference type="InterPro" id="IPR013783">
    <property type="entry name" value="Ig-like_fold"/>
</dbReference>
<sequence>GPDDVFLSVPNVHTVTEGETVSRIYCSVDCWPACVFTWINVTNGEPISNSEALAFGTVSRYDAGIYKCLVRNFAASQFSREARNQFSLRVQYGPDDVTLSVPNVHTVTEGDTVSRIYCSVDCWPACVFTWINVTNSEPISNSETLAFG</sequence>
<feature type="non-terminal residue" evidence="6">
    <location>
        <position position="148"/>
    </location>
</feature>
<dbReference type="PROSITE" id="PS50835">
    <property type="entry name" value="IG_LIKE"/>
    <property type="match status" value="1"/>
</dbReference>
<dbReference type="EMBL" id="CP111021">
    <property type="protein sequence ID" value="WAR18045.1"/>
    <property type="molecule type" value="Genomic_DNA"/>
</dbReference>
<dbReference type="Gene3D" id="2.60.40.10">
    <property type="entry name" value="Immunoglobulins"/>
    <property type="match status" value="1"/>
</dbReference>
<feature type="domain" description="Ig-like" evidence="5">
    <location>
        <begin position="2"/>
        <end position="87"/>
    </location>
</feature>
<keyword evidence="1" id="KW-0732">Signal</keyword>
<dbReference type="PANTHER" id="PTHR44337">
    <property type="entry name" value="CARCINOEMBRYONIC ANTIGEN-RELATED CELL ADHESION MOLECULE 8"/>
    <property type="match status" value="1"/>
</dbReference>
<keyword evidence="2" id="KW-1015">Disulfide bond</keyword>
<dbReference type="InterPro" id="IPR007110">
    <property type="entry name" value="Ig-like_dom"/>
</dbReference>
<evidence type="ECO:0000259" key="5">
    <source>
        <dbReference type="PROSITE" id="PS50835"/>
    </source>
</evidence>
<evidence type="ECO:0000256" key="3">
    <source>
        <dbReference type="ARBA" id="ARBA00023180"/>
    </source>
</evidence>
<dbReference type="Proteomes" id="UP001164746">
    <property type="component" value="Chromosome 10"/>
</dbReference>
<keyword evidence="3" id="KW-0325">Glycoprotein</keyword>
<evidence type="ECO:0000256" key="1">
    <source>
        <dbReference type="ARBA" id="ARBA00022729"/>
    </source>
</evidence>
<gene>
    <name evidence="6" type="ORF">MAR_032639</name>
</gene>
<dbReference type="SUPFAM" id="SSF48726">
    <property type="entry name" value="Immunoglobulin"/>
    <property type="match status" value="1"/>
</dbReference>
<keyword evidence="7" id="KW-1185">Reference proteome</keyword>
<dbReference type="InterPro" id="IPR036179">
    <property type="entry name" value="Ig-like_dom_sf"/>
</dbReference>
<evidence type="ECO:0000313" key="7">
    <source>
        <dbReference type="Proteomes" id="UP001164746"/>
    </source>
</evidence>
<organism evidence="6 7">
    <name type="scientific">Mya arenaria</name>
    <name type="common">Soft-shell clam</name>
    <dbReference type="NCBI Taxonomy" id="6604"/>
    <lineage>
        <taxon>Eukaryota</taxon>
        <taxon>Metazoa</taxon>
        <taxon>Spiralia</taxon>
        <taxon>Lophotrochozoa</taxon>
        <taxon>Mollusca</taxon>
        <taxon>Bivalvia</taxon>
        <taxon>Autobranchia</taxon>
        <taxon>Heteroconchia</taxon>
        <taxon>Euheterodonta</taxon>
        <taxon>Imparidentia</taxon>
        <taxon>Neoheterodontei</taxon>
        <taxon>Myida</taxon>
        <taxon>Myoidea</taxon>
        <taxon>Myidae</taxon>
        <taxon>Mya</taxon>
    </lineage>
</organism>
<feature type="non-terminal residue" evidence="6">
    <location>
        <position position="1"/>
    </location>
</feature>
<dbReference type="PANTHER" id="PTHR44337:SF20">
    <property type="entry name" value="CARCINOEMBRYONIC ANTIGEN-RELATED CELL ADHESION MOLECULE 5-RELATED"/>
    <property type="match status" value="1"/>
</dbReference>
<keyword evidence="4" id="KW-0393">Immunoglobulin domain</keyword>
<evidence type="ECO:0000256" key="2">
    <source>
        <dbReference type="ARBA" id="ARBA00023157"/>
    </source>
</evidence>
<dbReference type="InterPro" id="IPR052598">
    <property type="entry name" value="IgSF_CEA-related"/>
</dbReference>
<proteinExistence type="predicted"/>
<evidence type="ECO:0000313" key="6">
    <source>
        <dbReference type="EMBL" id="WAR18045.1"/>
    </source>
</evidence>
<reference evidence="6" key="1">
    <citation type="submission" date="2022-11" db="EMBL/GenBank/DDBJ databases">
        <title>Centuries of genome instability and evolution in soft-shell clam transmissible cancer (bioRxiv).</title>
        <authorList>
            <person name="Hart S.F.M."/>
            <person name="Yonemitsu M.A."/>
            <person name="Giersch R.M."/>
            <person name="Beal B.F."/>
            <person name="Arriagada G."/>
            <person name="Davis B.W."/>
            <person name="Ostrander E.A."/>
            <person name="Goff S.P."/>
            <person name="Metzger M.J."/>
        </authorList>
    </citation>
    <scope>NUCLEOTIDE SEQUENCE</scope>
    <source>
        <strain evidence="6">MELC-2E11</strain>
        <tissue evidence="6">Siphon/mantle</tissue>
    </source>
</reference>
<accession>A0ABY7F7C6</accession>
<name>A0ABY7F7C6_MYAAR</name>
<evidence type="ECO:0000256" key="4">
    <source>
        <dbReference type="ARBA" id="ARBA00023319"/>
    </source>
</evidence>
<dbReference type="InterPro" id="IPR003599">
    <property type="entry name" value="Ig_sub"/>
</dbReference>
<dbReference type="SMART" id="SM00409">
    <property type="entry name" value="IG"/>
    <property type="match status" value="1"/>
</dbReference>